<evidence type="ECO:0000313" key="3">
    <source>
        <dbReference type="Proteomes" id="UP000681162"/>
    </source>
</evidence>
<comment type="caution">
    <text evidence="2">The sequence shown here is derived from an EMBL/GenBank/DDBJ whole genome shotgun (WGS) entry which is preliminary data.</text>
</comment>
<reference evidence="2 3" key="1">
    <citation type="submission" date="2021-03" db="EMBL/GenBank/DDBJ databases">
        <title>Antimicrobial resistance genes in bacteria isolated from Japanese honey, and their potential for conferring macrolide and lincosamide resistance in the American foulbrood pathogen Paenibacillus larvae.</title>
        <authorList>
            <person name="Okamoto M."/>
            <person name="Kumagai M."/>
            <person name="Kanamori H."/>
            <person name="Takamatsu D."/>
        </authorList>
    </citation>
    <scope>NUCLEOTIDE SEQUENCE [LARGE SCALE GENOMIC DNA]</scope>
    <source>
        <strain evidence="2 3">J41TS12</strain>
    </source>
</reference>
<dbReference type="InterPro" id="IPR008326">
    <property type="entry name" value="PdhI-like"/>
</dbReference>
<evidence type="ECO:0000256" key="1">
    <source>
        <dbReference type="ARBA" id="ARBA00006718"/>
    </source>
</evidence>
<dbReference type="RefSeq" id="WP_044478455.1">
    <property type="nucleotide sequence ID" value="NZ_BORR01000003.1"/>
</dbReference>
<protein>
    <recommendedName>
        <fullName evidence="4">FeS cluster biogenesis domain-containing protein</fullName>
    </recommendedName>
</protein>
<dbReference type="AlphaFoldDB" id="A0A919XPK9"/>
<keyword evidence="3" id="KW-1185">Reference proteome</keyword>
<organism evidence="2 3">
    <name type="scientific">Paenibacillus antibioticophila</name>
    <dbReference type="NCBI Taxonomy" id="1274374"/>
    <lineage>
        <taxon>Bacteria</taxon>
        <taxon>Bacillati</taxon>
        <taxon>Bacillota</taxon>
        <taxon>Bacilli</taxon>
        <taxon>Bacillales</taxon>
        <taxon>Paenibacillaceae</taxon>
        <taxon>Paenibacillus</taxon>
    </lineage>
</organism>
<dbReference type="Proteomes" id="UP000681162">
    <property type="component" value="Unassembled WGS sequence"/>
</dbReference>
<evidence type="ECO:0008006" key="4">
    <source>
        <dbReference type="Google" id="ProtNLM"/>
    </source>
</evidence>
<accession>A0A919XPK9</accession>
<sequence length="107" mass="11838">MIEVTSDAARWFKQELGLKSGQSVRLFARYSAGGAIHPGFSLGIQADEPISPGISSEAEGITFYMEDHDKWYLDGYNLKVTYNAGEDDIEYAYLPESAASDEAYQSQ</sequence>
<dbReference type="EMBL" id="BORR01000003">
    <property type="protein sequence ID" value="GIO36061.1"/>
    <property type="molecule type" value="Genomic_DNA"/>
</dbReference>
<gene>
    <name evidence="2" type="primary">yneR</name>
    <name evidence="2" type="ORF">J41TS12_09220</name>
</gene>
<proteinExistence type="inferred from homology"/>
<dbReference type="PIRSF" id="PIRSF034852">
    <property type="entry name" value="UCP034852"/>
    <property type="match status" value="1"/>
</dbReference>
<name>A0A919XPK9_9BACL</name>
<evidence type="ECO:0000313" key="2">
    <source>
        <dbReference type="EMBL" id="GIO36061.1"/>
    </source>
</evidence>
<dbReference type="OrthoDB" id="1645729at2"/>
<comment type="similarity">
    <text evidence="1">Belongs to the HesB/IscA family.</text>
</comment>